<feature type="region of interest" description="Disordered" evidence="1">
    <location>
        <begin position="516"/>
        <end position="536"/>
    </location>
</feature>
<evidence type="ECO:0000256" key="1">
    <source>
        <dbReference type="SAM" id="MobiDB-lite"/>
    </source>
</evidence>
<dbReference type="Gene3D" id="3.40.50.300">
    <property type="entry name" value="P-loop containing nucleotide triphosphate hydrolases"/>
    <property type="match status" value="1"/>
</dbReference>
<evidence type="ECO:0000313" key="2">
    <source>
        <dbReference type="EMBL" id="ALG82917.1"/>
    </source>
</evidence>
<dbReference type="InterPro" id="IPR027417">
    <property type="entry name" value="P-loop_NTPase"/>
</dbReference>
<accession>A0A0N9ML32</accession>
<dbReference type="Proteomes" id="UP000060390">
    <property type="component" value="Chromosome"/>
</dbReference>
<evidence type="ECO:0000313" key="3">
    <source>
        <dbReference type="Proteomes" id="UP000060390"/>
    </source>
</evidence>
<organism evidence="2 3">
    <name type="scientific">Halanaeroarchaeum sulfurireducens</name>
    <dbReference type="NCBI Taxonomy" id="1604004"/>
    <lineage>
        <taxon>Archaea</taxon>
        <taxon>Methanobacteriati</taxon>
        <taxon>Methanobacteriota</taxon>
        <taxon>Stenosarchaea group</taxon>
        <taxon>Halobacteria</taxon>
        <taxon>Halobacteriales</taxon>
        <taxon>Halobacteriaceae</taxon>
        <taxon>Halanaeroarchaeum</taxon>
    </lineage>
</organism>
<reference evidence="3" key="1">
    <citation type="submission" date="2015-05" db="EMBL/GenBank/DDBJ databases">
        <title>Complete genome sequence of Halanaeroarchaeum sulfurireducens type strain M27-SA2, a sulfate-reducer haloarchaeon from marine anoxic lake Medee.</title>
        <authorList>
            <person name="Messina E."/>
            <person name="Kublanov I.V."/>
            <person name="Toshchakov S."/>
            <person name="Arcadi E."/>
            <person name="La Spada G."/>
            <person name="La Cono V."/>
            <person name="Yakimov M.M."/>
        </authorList>
    </citation>
    <scope>NUCLEOTIDE SEQUENCE [LARGE SCALE GENOMIC DNA]</scope>
    <source>
        <strain evidence="3">M27-SA2</strain>
    </source>
</reference>
<gene>
    <name evidence="2" type="ORF">HLASA_2042</name>
</gene>
<name>A0A0N9ML32_9EURY</name>
<dbReference type="GeneID" id="26011375"/>
<dbReference type="Gene3D" id="3.30.420.240">
    <property type="match status" value="1"/>
</dbReference>
<evidence type="ECO:0008006" key="4">
    <source>
        <dbReference type="Google" id="ProtNLM"/>
    </source>
</evidence>
<feature type="region of interest" description="Disordered" evidence="1">
    <location>
        <begin position="296"/>
        <end position="317"/>
    </location>
</feature>
<dbReference type="STRING" id="1604004.HLASA_2042"/>
<proteinExistence type="predicted"/>
<dbReference type="AlphaFoldDB" id="A0A0N9ML32"/>
<reference evidence="2 3" key="2">
    <citation type="journal article" date="2016" name="Stand. Genomic Sci.">
        <title>Complete genome sequence of 'Halanaeroarchaeum sulfurireducens' M27-SA2, a sulfur-reducing and acetate-oxidizing haloarchaeon from the deep-sea hypersaline anoxic lake Medee.</title>
        <authorList>
            <person name="Messina E."/>
            <person name="Sorokin D.Y."/>
            <person name="Kublanov I.V."/>
            <person name="Toshchakov S."/>
            <person name="Lopatina A."/>
            <person name="Arcadi E."/>
            <person name="Smedile F."/>
            <person name="La Spada G."/>
            <person name="La Cono V."/>
            <person name="Yakimov M.M."/>
        </authorList>
    </citation>
    <scope>NUCLEOTIDE SEQUENCE [LARGE SCALE GENOMIC DNA]</scope>
    <source>
        <strain evidence="2 3">M27-SA2</strain>
    </source>
</reference>
<protein>
    <recommendedName>
        <fullName evidence="4">Terminase large subunit</fullName>
    </recommendedName>
</protein>
<dbReference type="KEGG" id="hsf:HLASA_2042"/>
<dbReference type="EMBL" id="CP011564">
    <property type="protein sequence ID" value="ALG82917.1"/>
    <property type="molecule type" value="Genomic_DNA"/>
</dbReference>
<dbReference type="RefSeq" id="WP_054519924.1">
    <property type="nucleotide sequence ID" value="NZ_CP011564.1"/>
</dbReference>
<sequence length="569" mass="63628">MSTTDTTPNLHPNRYTSGVDRYHRFAEDHLGLDLADTQKRLLRATAKHRHVLIQSGNGVGKSFGVAALNLAFLYSNINSENQTSSGSYSQLEDTMWRPMKSIWKQTTLPGRTIDSNPFRLDIDDSWYWKAVAPKYPDDLEGRHAGEMLMVIEEADKPSIEEDHFKSAESNITDANDRMVAICNPPRGEDNIVYEKRQSSKWHVIQFSSFESHNVLIDAGELDEDPIPGLVDLPKIAEDWEDWNNEPWPGAQAYWDGDYPGVGILLDEIEAGDLEREELIEALRPGFNDARRMSAPRLDEDGEPTFEQNPDLRPNPDFRGDLNEEWYRRRAGIIPPDGAESYRPFYVDEVQICLEENEPPARSERGELLGVAVDVARKGGDSTVVSALYENAAVFYSWKDTDHNENYSRVRDIVDELDYIPPMSLDAVGEGSGLADDLVEAYGSKTVARFKAGTAPAEDQIGDGDGAGEYYNKWTEGLVVLGQYLPDIAPVGDSEDVANLREELYAAARTVELEERRRRSGDLVKASPKEEVKERLGRSPDRLDAMMMAAWAAEGCAPDDSAGEAFLITS</sequence>